<dbReference type="Pfam" id="PF11906">
    <property type="entry name" value="DUF3426"/>
    <property type="match status" value="1"/>
</dbReference>
<dbReference type="InterPro" id="IPR021834">
    <property type="entry name" value="DUF3426"/>
</dbReference>
<keyword evidence="2" id="KW-0472">Membrane</keyword>
<proteinExistence type="predicted"/>
<name>A0A1H6CH82_9GAMM</name>
<evidence type="ECO:0000259" key="3">
    <source>
        <dbReference type="Pfam" id="PF13719"/>
    </source>
</evidence>
<feature type="compositionally biased region" description="Basic and acidic residues" evidence="1">
    <location>
        <begin position="192"/>
        <end position="202"/>
    </location>
</feature>
<dbReference type="NCBIfam" id="TIGR02098">
    <property type="entry name" value="MJ0042_CXXC"/>
    <property type="match status" value="1"/>
</dbReference>
<dbReference type="OrthoDB" id="5294582at2"/>
<sequence>MNEPIVTECPSCHSRFRVTQGQLRMAQGQVRCGACLQVFDARTEAHRLERRLENRSQKRRRTALFANAPAATQPVQSEPSGVSIKTDELKAYLGAITGLGAEKKESTPNTSTEPAESAPATAEAEPTYSPAAPLSDQENHQRALQQEPQSETLPEADTGPEPEPNPEAEPAYLRTGADQAEAEVRTQASEPQSERTSLKVEPESDTENPPEPGKPAMPAEAQTGEAQASVAGESSEFRPADTSSTEATETIREQDIPHLYAEPITLEVSREQSDPFAIAGWTLASLVAAAILLGQVFWFERDKIALLSDFSPLYTLVCESLPCELDSSAYDNIENLQMVVRPHPSFADALRVDIRLQNNAAFRQPYPALGLTFSNVRGQVVARRIFHPGEYLDNGRQNARMPSQVPVEIQLEITDPGEGALSYTLDLLPER</sequence>
<gene>
    <name evidence="4" type="ORF">SAMN05444390_103509</name>
</gene>
<evidence type="ECO:0000313" key="4">
    <source>
        <dbReference type="EMBL" id="SEG72359.1"/>
    </source>
</evidence>
<reference evidence="4 5" key="1">
    <citation type="submission" date="2016-10" db="EMBL/GenBank/DDBJ databases">
        <authorList>
            <person name="de Groot N.N."/>
        </authorList>
    </citation>
    <scope>NUCLEOTIDE SEQUENCE [LARGE SCALE GENOMIC DNA]</scope>
    <source>
        <strain evidence="4 5">DSM 22012</strain>
    </source>
</reference>
<dbReference type="EMBL" id="FNVQ01000003">
    <property type="protein sequence ID" value="SEG72359.1"/>
    <property type="molecule type" value="Genomic_DNA"/>
</dbReference>
<accession>A0A1H6CH82</accession>
<organism evidence="4 5">
    <name type="scientific">Marinobacterium lutimaris</name>
    <dbReference type="NCBI Taxonomy" id="568106"/>
    <lineage>
        <taxon>Bacteria</taxon>
        <taxon>Pseudomonadati</taxon>
        <taxon>Pseudomonadota</taxon>
        <taxon>Gammaproteobacteria</taxon>
        <taxon>Oceanospirillales</taxon>
        <taxon>Oceanospirillaceae</taxon>
        <taxon>Marinobacterium</taxon>
    </lineage>
</organism>
<keyword evidence="2" id="KW-1133">Transmembrane helix</keyword>
<dbReference type="RefSeq" id="WP_104004336.1">
    <property type="nucleotide sequence ID" value="NZ_FNVQ01000003.1"/>
</dbReference>
<protein>
    <submittedName>
        <fullName evidence="4">MJ0042 family finger-like domain-containing protein</fullName>
    </submittedName>
</protein>
<evidence type="ECO:0000256" key="1">
    <source>
        <dbReference type="SAM" id="MobiDB-lite"/>
    </source>
</evidence>
<dbReference type="InterPro" id="IPR011723">
    <property type="entry name" value="Znf/thioredoxin_put"/>
</dbReference>
<feature type="domain" description="Zinc finger/thioredoxin putative" evidence="3">
    <location>
        <begin position="6"/>
        <end position="41"/>
    </location>
</feature>
<dbReference type="AlphaFoldDB" id="A0A1H6CH82"/>
<evidence type="ECO:0000313" key="5">
    <source>
        <dbReference type="Proteomes" id="UP000236745"/>
    </source>
</evidence>
<feature type="region of interest" description="Disordered" evidence="1">
    <location>
        <begin position="100"/>
        <end position="249"/>
    </location>
</feature>
<feature type="compositionally biased region" description="Polar residues" evidence="1">
    <location>
        <begin position="142"/>
        <end position="152"/>
    </location>
</feature>
<dbReference type="Pfam" id="PF13719">
    <property type="entry name" value="Zn_ribbon_5"/>
    <property type="match status" value="1"/>
</dbReference>
<feature type="transmembrane region" description="Helical" evidence="2">
    <location>
        <begin position="278"/>
        <end position="299"/>
    </location>
</feature>
<dbReference type="Proteomes" id="UP000236745">
    <property type="component" value="Unassembled WGS sequence"/>
</dbReference>
<keyword evidence="2" id="KW-0812">Transmembrane</keyword>
<keyword evidence="5" id="KW-1185">Reference proteome</keyword>
<feature type="compositionally biased region" description="Low complexity" evidence="1">
    <location>
        <begin position="110"/>
        <end position="133"/>
    </location>
</feature>
<evidence type="ECO:0000256" key="2">
    <source>
        <dbReference type="SAM" id="Phobius"/>
    </source>
</evidence>